<feature type="domain" description="Sushi" evidence="5">
    <location>
        <begin position="302"/>
        <end position="360"/>
    </location>
</feature>
<evidence type="ECO:0000313" key="7">
    <source>
        <dbReference type="Proteomes" id="UP000472272"/>
    </source>
</evidence>
<feature type="domain" description="Sushi" evidence="5">
    <location>
        <begin position="1"/>
        <end position="53"/>
    </location>
</feature>
<dbReference type="AlphaFoldDB" id="A0A670IKT5"/>
<evidence type="ECO:0000313" key="6">
    <source>
        <dbReference type="Ensembl" id="ENSPMRP00000012286.1"/>
    </source>
</evidence>
<dbReference type="GO" id="GO:0001851">
    <property type="term" value="F:complement component C3b binding"/>
    <property type="evidence" value="ECO:0007669"/>
    <property type="project" value="TreeGrafter"/>
</dbReference>
<keyword evidence="1 4" id="KW-0768">Sushi</keyword>
<reference evidence="6" key="3">
    <citation type="submission" date="2025-09" db="UniProtKB">
        <authorList>
            <consortium name="Ensembl"/>
        </authorList>
    </citation>
    <scope>IDENTIFICATION</scope>
</reference>
<proteinExistence type="predicted"/>
<reference evidence="6" key="2">
    <citation type="submission" date="2025-08" db="UniProtKB">
        <authorList>
            <consortium name="Ensembl"/>
        </authorList>
    </citation>
    <scope>IDENTIFICATION</scope>
</reference>
<feature type="domain" description="Sushi" evidence="5">
    <location>
        <begin position="181"/>
        <end position="240"/>
    </location>
</feature>
<keyword evidence="7" id="KW-1185">Reference proteome</keyword>
<feature type="disulfide bond" evidence="4">
    <location>
        <begin position="365"/>
        <end position="408"/>
    </location>
</feature>
<comment type="caution">
    <text evidence="4">Lacks conserved residue(s) required for the propagation of feature annotation.</text>
</comment>
<dbReference type="SUPFAM" id="SSF57535">
    <property type="entry name" value="Complement control module/SCR domain"/>
    <property type="match status" value="9"/>
</dbReference>
<dbReference type="InterPro" id="IPR000436">
    <property type="entry name" value="Sushi_SCR_CCP_dom"/>
</dbReference>
<dbReference type="PANTHER" id="PTHR45785:SF7">
    <property type="entry name" value="COMPLEMENT FACTOR H"/>
    <property type="match status" value="1"/>
</dbReference>
<dbReference type="PROSITE" id="PS50923">
    <property type="entry name" value="SUSHI"/>
    <property type="match status" value="7"/>
</dbReference>
<evidence type="ECO:0000256" key="1">
    <source>
        <dbReference type="ARBA" id="ARBA00022659"/>
    </source>
</evidence>
<dbReference type="Proteomes" id="UP000472272">
    <property type="component" value="Chromosome 6"/>
</dbReference>
<dbReference type="SMART" id="SM00032">
    <property type="entry name" value="CCP"/>
    <property type="match status" value="9"/>
</dbReference>
<dbReference type="PANTHER" id="PTHR45785">
    <property type="entry name" value="COMPLEMENT FACTOR H-RELATED"/>
    <property type="match status" value="1"/>
</dbReference>
<feature type="domain" description="Sushi" evidence="5">
    <location>
        <begin position="363"/>
        <end position="420"/>
    </location>
</feature>
<protein>
    <recommendedName>
        <fullName evidence="5">Sushi domain-containing protein</fullName>
    </recommendedName>
</protein>
<sequence>MKNLQTYQTKSPYSHGDEVIYNCQPGYIKFGRIKLRCNNGKWVQSTPHVQCRKRPCGHPGHIKFGSFELVNGDEFVFGARVVYRCNEGFQMLSPTDYRDCRADGWSNEVPRCEAKNCAYVQIENGFLASKYEHSKNNYFPSSIGQVISYSCHPGFLTPNKEEWPRITCTKFGWNPEPKCLKQCDPSLPFAHGRFIFLNQQTFREGEEISFSCDEGDDTPNAEGTATCTKNGWSPAPHCDTKTICEGLLLEHGDIQPRKDQYQPNDVLQFYCHEGFTIVGPASAQCYPFGWSPLPPRCKEQVNHCKAPANIRNGSIVDDLLEEYQHGDQVEYECNIKFVMTGSKIIECVDGKWTPVPSCTLEEKKCGPPPSIPNGHAAGTVREEYIHGEDVEYECEENFVIVQTSLARCLHGLWELPRCADFSTKCARPNMPKNATFASAVPLKSQYDNNDVLSYICDSRLREAKCVEGEWLPKPECKDLCPPPPQIPNAIDVAEPRTYESGEQINFLCEKLFVLQGPQNISCEDGKWQLPPRCVDVSTVTVQHSTDFPIAPGSQSNPMPATSDGISSRDLLDFLHTIHAAGKSAALKHRIVVYKCPSAWLPFHTPLVFLYSKISREAHGCA</sequence>
<feature type="disulfide bond" evidence="4">
    <location>
        <begin position="304"/>
        <end position="347"/>
    </location>
</feature>
<keyword evidence="2" id="KW-0732">Signal</keyword>
<dbReference type="GO" id="GO:0005615">
    <property type="term" value="C:extracellular space"/>
    <property type="evidence" value="ECO:0007669"/>
    <property type="project" value="TreeGrafter"/>
</dbReference>
<dbReference type="GeneTree" id="ENSGT00940000154386"/>
<feature type="domain" description="Sushi" evidence="5">
    <location>
        <begin position="242"/>
        <end position="299"/>
    </location>
</feature>
<evidence type="ECO:0000259" key="5">
    <source>
        <dbReference type="PROSITE" id="PS50923"/>
    </source>
</evidence>
<evidence type="ECO:0000256" key="4">
    <source>
        <dbReference type="PROSITE-ProRule" id="PRU00302"/>
    </source>
</evidence>
<dbReference type="GO" id="GO:0006956">
    <property type="term" value="P:complement activation"/>
    <property type="evidence" value="ECO:0007669"/>
    <property type="project" value="TreeGrafter"/>
</dbReference>
<accession>A0A670IKT5</accession>
<dbReference type="OMA" id="CIKICEI"/>
<evidence type="ECO:0000256" key="3">
    <source>
        <dbReference type="ARBA" id="ARBA00023157"/>
    </source>
</evidence>
<dbReference type="InterPro" id="IPR035976">
    <property type="entry name" value="Sushi/SCR/CCP_sf"/>
</dbReference>
<dbReference type="Gene3D" id="2.10.70.10">
    <property type="entry name" value="Complement Module, domain 1"/>
    <property type="match status" value="9"/>
</dbReference>
<keyword evidence="3 4" id="KW-1015">Disulfide bond</keyword>
<dbReference type="CDD" id="cd00033">
    <property type="entry name" value="CCP"/>
    <property type="match status" value="7"/>
</dbReference>
<organism evidence="6 7">
    <name type="scientific">Podarcis muralis</name>
    <name type="common">Wall lizard</name>
    <name type="synonym">Lacerta muralis</name>
    <dbReference type="NCBI Taxonomy" id="64176"/>
    <lineage>
        <taxon>Eukaryota</taxon>
        <taxon>Metazoa</taxon>
        <taxon>Chordata</taxon>
        <taxon>Craniata</taxon>
        <taxon>Vertebrata</taxon>
        <taxon>Euteleostomi</taxon>
        <taxon>Lepidosauria</taxon>
        <taxon>Squamata</taxon>
        <taxon>Bifurcata</taxon>
        <taxon>Unidentata</taxon>
        <taxon>Episquamata</taxon>
        <taxon>Laterata</taxon>
        <taxon>Lacertibaenia</taxon>
        <taxon>Lacertidae</taxon>
        <taxon>Podarcis</taxon>
    </lineage>
</organism>
<reference evidence="6 7" key="1">
    <citation type="journal article" date="2019" name="Proc. Natl. Acad. Sci. U.S.A.">
        <title>Regulatory changes in pterin and carotenoid genes underlie balanced color polymorphisms in the wall lizard.</title>
        <authorList>
            <person name="Andrade P."/>
            <person name="Pinho C."/>
            <person name="Perez I de Lanuza G."/>
            <person name="Afonso S."/>
            <person name="Brejcha J."/>
            <person name="Rubin C.J."/>
            <person name="Wallerman O."/>
            <person name="Pereira P."/>
            <person name="Sabatino S.J."/>
            <person name="Bellati A."/>
            <person name="Pellitteri-Rosa D."/>
            <person name="Bosakova Z."/>
            <person name="Bunikis I."/>
            <person name="Carretero M.A."/>
            <person name="Feiner N."/>
            <person name="Marsik P."/>
            <person name="Pauperio F."/>
            <person name="Salvi D."/>
            <person name="Soler L."/>
            <person name="While G.M."/>
            <person name="Uller T."/>
            <person name="Font E."/>
            <person name="Andersson L."/>
            <person name="Carneiro M."/>
        </authorList>
    </citation>
    <scope>NUCLEOTIDE SEQUENCE</scope>
</reference>
<dbReference type="Ensembl" id="ENSPMRT00000013115.1">
    <property type="protein sequence ID" value="ENSPMRP00000012286.1"/>
    <property type="gene ID" value="ENSPMRG00000008212.1"/>
</dbReference>
<feature type="domain" description="Sushi" evidence="5">
    <location>
        <begin position="54"/>
        <end position="114"/>
    </location>
</feature>
<dbReference type="Pfam" id="PF00084">
    <property type="entry name" value="Sushi"/>
    <property type="match status" value="8"/>
</dbReference>
<name>A0A670IKT5_PODMU</name>
<dbReference type="InterPro" id="IPR051503">
    <property type="entry name" value="ComplSys_Reg/VirEntry_Med"/>
</dbReference>
<feature type="disulfide bond" evidence="4">
    <location>
        <begin position="85"/>
        <end position="112"/>
    </location>
</feature>
<feature type="domain" description="Sushi" evidence="5">
    <location>
        <begin position="478"/>
        <end position="535"/>
    </location>
</feature>
<evidence type="ECO:0000256" key="2">
    <source>
        <dbReference type="ARBA" id="ARBA00022729"/>
    </source>
</evidence>
<dbReference type="FunFam" id="2.10.70.10:FF:000054">
    <property type="entry name" value="Complement inhibitory factor H"/>
    <property type="match status" value="1"/>
</dbReference>